<dbReference type="EMBL" id="JAGQDD010000009">
    <property type="protein sequence ID" value="MBQ0931550.1"/>
    <property type="molecule type" value="Genomic_DNA"/>
</dbReference>
<keyword evidence="4 5" id="KW-0472">Membrane</keyword>
<evidence type="ECO:0000256" key="2">
    <source>
        <dbReference type="ARBA" id="ARBA00022692"/>
    </source>
</evidence>
<keyword evidence="2 5" id="KW-0812">Transmembrane</keyword>
<dbReference type="Proteomes" id="UP000676246">
    <property type="component" value="Unassembled WGS sequence"/>
</dbReference>
<evidence type="ECO:0000313" key="7">
    <source>
        <dbReference type="EMBL" id="MBQ0931550.1"/>
    </source>
</evidence>
<evidence type="ECO:0000259" key="6">
    <source>
        <dbReference type="Pfam" id="PF07298"/>
    </source>
</evidence>
<proteinExistence type="predicted"/>
<sequence>MTLLILGLLIFLGLHSVRIVADPTRAAWVARLGENRYKGLYSLASLLGFALICWGYGLARQEPVVLWASPRGLSHAAAALTLPAFILLAAAYVPGNGIRARLGHPMLLGTKLWALAHLLANNTLADVLLFGSFLVWAVLCFRAARQRDAAQGVQRPAGSAGRTAIVVIVGTLAWAAFAFWAHAVLIGVAPFGAR</sequence>
<evidence type="ECO:0000256" key="5">
    <source>
        <dbReference type="SAM" id="Phobius"/>
    </source>
</evidence>
<accession>A0A940YFJ7</accession>
<feature type="transmembrane region" description="Helical" evidence="5">
    <location>
        <begin position="165"/>
        <end position="191"/>
    </location>
</feature>
<evidence type="ECO:0000256" key="1">
    <source>
        <dbReference type="ARBA" id="ARBA00004141"/>
    </source>
</evidence>
<feature type="transmembrane region" description="Helical" evidence="5">
    <location>
        <begin position="71"/>
        <end position="93"/>
    </location>
</feature>
<keyword evidence="8" id="KW-1185">Reference proteome</keyword>
<gene>
    <name evidence="7" type="ORF">KAK03_13770</name>
</gene>
<evidence type="ECO:0000256" key="4">
    <source>
        <dbReference type="ARBA" id="ARBA00023136"/>
    </source>
</evidence>
<keyword evidence="3 5" id="KW-1133">Transmembrane helix</keyword>
<feature type="domain" description="NnrU" evidence="6">
    <location>
        <begin position="3"/>
        <end position="190"/>
    </location>
</feature>
<protein>
    <submittedName>
        <fullName evidence="7">NnrU family protein</fullName>
    </submittedName>
</protein>
<evidence type="ECO:0000313" key="8">
    <source>
        <dbReference type="Proteomes" id="UP000676246"/>
    </source>
</evidence>
<comment type="subcellular location">
    <subcellularLocation>
        <location evidence="1">Membrane</location>
        <topology evidence="1">Multi-pass membrane protein</topology>
    </subcellularLocation>
</comment>
<reference evidence="7 8" key="1">
    <citation type="submission" date="2021-04" db="EMBL/GenBank/DDBJ databases">
        <title>The genome sequence of Ideonella sp. 3Y2.</title>
        <authorList>
            <person name="Liu Y."/>
        </authorList>
    </citation>
    <scope>NUCLEOTIDE SEQUENCE [LARGE SCALE GENOMIC DNA]</scope>
    <source>
        <strain evidence="7 8">3Y2</strain>
    </source>
</reference>
<feature type="transmembrane region" description="Helical" evidence="5">
    <location>
        <begin position="113"/>
        <end position="144"/>
    </location>
</feature>
<organism evidence="7 8">
    <name type="scientific">Ideonella alba</name>
    <dbReference type="NCBI Taxonomy" id="2824118"/>
    <lineage>
        <taxon>Bacteria</taxon>
        <taxon>Pseudomonadati</taxon>
        <taxon>Pseudomonadota</taxon>
        <taxon>Betaproteobacteria</taxon>
        <taxon>Burkholderiales</taxon>
        <taxon>Sphaerotilaceae</taxon>
        <taxon>Ideonella</taxon>
    </lineage>
</organism>
<feature type="transmembrane region" description="Helical" evidence="5">
    <location>
        <begin position="40"/>
        <end position="59"/>
    </location>
</feature>
<dbReference type="Pfam" id="PF07298">
    <property type="entry name" value="NnrU"/>
    <property type="match status" value="1"/>
</dbReference>
<dbReference type="RefSeq" id="WP_210854524.1">
    <property type="nucleotide sequence ID" value="NZ_JAGQDD010000009.1"/>
</dbReference>
<dbReference type="AlphaFoldDB" id="A0A940YFJ7"/>
<comment type="caution">
    <text evidence="7">The sequence shown here is derived from an EMBL/GenBank/DDBJ whole genome shotgun (WGS) entry which is preliminary data.</text>
</comment>
<dbReference type="InterPro" id="IPR009915">
    <property type="entry name" value="NnrU_dom"/>
</dbReference>
<evidence type="ECO:0000256" key="3">
    <source>
        <dbReference type="ARBA" id="ARBA00022989"/>
    </source>
</evidence>
<name>A0A940YFJ7_9BURK</name>
<dbReference type="GO" id="GO:0016020">
    <property type="term" value="C:membrane"/>
    <property type="evidence" value="ECO:0007669"/>
    <property type="project" value="UniProtKB-SubCell"/>
</dbReference>